<accession>A0A2B4RVQ5</accession>
<dbReference type="SUPFAM" id="SSF53383">
    <property type="entry name" value="PLP-dependent transferases"/>
    <property type="match status" value="1"/>
</dbReference>
<reference evidence="5" key="1">
    <citation type="journal article" date="2017" name="bioRxiv">
        <title>Comparative analysis of the genomes of Stylophora pistillata and Acropora digitifera provides evidence for extensive differences between species of corals.</title>
        <authorList>
            <person name="Voolstra C.R."/>
            <person name="Li Y."/>
            <person name="Liew Y.J."/>
            <person name="Baumgarten S."/>
            <person name="Zoccola D."/>
            <person name="Flot J.-F."/>
            <person name="Tambutte S."/>
            <person name="Allemand D."/>
            <person name="Aranda M."/>
        </authorList>
    </citation>
    <scope>NUCLEOTIDE SEQUENCE [LARGE SCALE GENOMIC DNA]</scope>
</reference>
<comment type="cofactor">
    <cofactor evidence="1 3">
        <name>pyridoxal 5'-phosphate</name>
        <dbReference type="ChEBI" id="CHEBI:597326"/>
    </cofactor>
</comment>
<dbReference type="InterPro" id="IPR015422">
    <property type="entry name" value="PyrdxlP-dep_Trfase_small"/>
</dbReference>
<dbReference type="PANTHER" id="PTHR11808:SF80">
    <property type="entry name" value="CYSTATHIONINE GAMMA-LYASE"/>
    <property type="match status" value="1"/>
</dbReference>
<evidence type="ECO:0000313" key="4">
    <source>
        <dbReference type="EMBL" id="PFX20325.1"/>
    </source>
</evidence>
<dbReference type="GO" id="GO:0016846">
    <property type="term" value="F:carbon-sulfur lyase activity"/>
    <property type="evidence" value="ECO:0007669"/>
    <property type="project" value="TreeGrafter"/>
</dbReference>
<gene>
    <name evidence="4" type="primary">cysA</name>
    <name evidence="4" type="ORF">AWC38_SpisGene15211</name>
</gene>
<protein>
    <submittedName>
        <fullName evidence="4">Cystathionine gamma-lyase</fullName>
    </submittedName>
</protein>
<dbReference type="AlphaFoldDB" id="A0A2B4RVQ5"/>
<dbReference type="PANTHER" id="PTHR11808">
    <property type="entry name" value="TRANS-SULFURATION ENZYME FAMILY MEMBER"/>
    <property type="match status" value="1"/>
</dbReference>
<dbReference type="InterPro" id="IPR015424">
    <property type="entry name" value="PyrdxlP-dep_Trfase"/>
</dbReference>
<comment type="caution">
    <text evidence="4">The sequence shown here is derived from an EMBL/GenBank/DDBJ whole genome shotgun (WGS) entry which is preliminary data.</text>
</comment>
<dbReference type="InterPro" id="IPR000277">
    <property type="entry name" value="Cys/Met-Metab_PyrdxlP-dep_enz"/>
</dbReference>
<dbReference type="GO" id="GO:0019346">
    <property type="term" value="P:transsulfuration"/>
    <property type="evidence" value="ECO:0007669"/>
    <property type="project" value="InterPro"/>
</dbReference>
<evidence type="ECO:0000256" key="3">
    <source>
        <dbReference type="RuleBase" id="RU362118"/>
    </source>
</evidence>
<dbReference type="EMBL" id="LSMT01000321">
    <property type="protein sequence ID" value="PFX20325.1"/>
    <property type="molecule type" value="Genomic_DNA"/>
</dbReference>
<dbReference type="Proteomes" id="UP000225706">
    <property type="component" value="Unassembled WGS sequence"/>
</dbReference>
<evidence type="ECO:0000256" key="1">
    <source>
        <dbReference type="ARBA" id="ARBA00001933"/>
    </source>
</evidence>
<proteinExistence type="inferred from homology"/>
<comment type="similarity">
    <text evidence="3">Belongs to the trans-sulfuration enzymes family.</text>
</comment>
<organism evidence="4 5">
    <name type="scientific">Stylophora pistillata</name>
    <name type="common">Smooth cauliflower coral</name>
    <dbReference type="NCBI Taxonomy" id="50429"/>
    <lineage>
        <taxon>Eukaryota</taxon>
        <taxon>Metazoa</taxon>
        <taxon>Cnidaria</taxon>
        <taxon>Anthozoa</taxon>
        <taxon>Hexacorallia</taxon>
        <taxon>Scleractinia</taxon>
        <taxon>Astrocoeniina</taxon>
        <taxon>Pocilloporidae</taxon>
        <taxon>Stylophora</taxon>
    </lineage>
</organism>
<sequence length="92" mass="10281">MMDVVPFPPCITKEDKKRLETTTNVKLVKLAVSLGGVQSLVEIATAMTHPEKYVSVEERKETGLKESLIRFSVGLENAEDLKKDLEHALEKV</sequence>
<keyword evidence="2 3" id="KW-0663">Pyridoxal phosphate</keyword>
<evidence type="ECO:0000313" key="5">
    <source>
        <dbReference type="Proteomes" id="UP000225706"/>
    </source>
</evidence>
<dbReference type="GO" id="GO:0030170">
    <property type="term" value="F:pyridoxal phosphate binding"/>
    <property type="evidence" value="ECO:0007669"/>
    <property type="project" value="InterPro"/>
</dbReference>
<dbReference type="Pfam" id="PF01053">
    <property type="entry name" value="Cys_Met_Meta_PP"/>
    <property type="match status" value="1"/>
</dbReference>
<keyword evidence="4" id="KW-0456">Lyase</keyword>
<dbReference type="GO" id="GO:0005737">
    <property type="term" value="C:cytoplasm"/>
    <property type="evidence" value="ECO:0007669"/>
    <property type="project" value="TreeGrafter"/>
</dbReference>
<dbReference type="OrthoDB" id="3512640at2759"/>
<name>A0A2B4RVQ5_STYPI</name>
<evidence type="ECO:0000256" key="2">
    <source>
        <dbReference type="ARBA" id="ARBA00022898"/>
    </source>
</evidence>
<dbReference type="Gene3D" id="3.90.1150.10">
    <property type="entry name" value="Aspartate Aminotransferase, domain 1"/>
    <property type="match status" value="1"/>
</dbReference>
<dbReference type="STRING" id="50429.A0A2B4RVQ5"/>
<keyword evidence="5" id="KW-1185">Reference proteome</keyword>